<sequence length="824" mass="87752">MAPTSVGASATGNGNEDDMVSNGGGERRGGVLGGNSTSCQLDFTGNLDPVRSNIAPGLDQDEEEDQTAGLVEGSSDLFTTIDPSYVVHLIRQLLPPMSGPSDPYSSEVSSHQSQPHQGEGGIMKTRNRTSASACEEQDVRLMQGNVGNRAGLCDHVQGAVADVCTAQRGVESPVNEDGGGMCSQEGMGSDSADDSSLSCPSLREGREREVLRNPDGPSDGLEVGNRGMDGREGEDERGGRRGGPNVNAVGLGMLEMGNCRMREEDKGLEMGRLSAQQDAPVGSDELGKEPSDQTMSAVKRVESDAEVARDLESDGTGQQGMKGMDIGEECGGMEPEELGSKGYKDDGFRGFKGRQDDLGNEEEGEEVEKEDEEREEQDPREEAGCILWDLASNKTHAEFLVQNHLLEVVLAILRSSHTDRMREICLGILANLACHPETERAMTNMEGLVDVAVQQIFVDDPASLTEVCRLLSASLHGDAAVRWGFAIGSDLILGRILWIASNTMQPQLLEKSCELLLAMVDGKSGVGAILIPALLQLSLSDVLIDLLGSELSAITDGCDVHGDTVLDTLLQVAEVLSLHDDCAAQLAANQKVFSLATQVLQLPGREEPGPSAITAVVLIANLLAEEPLLVSVLASDPSFIERLLPILPVVTDDPGARNALWSVLGRIFKTLVSPEWPSDHEFAERITAVIVEGSRMLVQDLEDDHHTEPGQPNGPGADAPHANGVDVADYLLGGNTIGLEWKIRTIADMIQVMERWLAGLGDVLAAGQTASNCLSVNKVVMVCKELQRSMAAVDKVMASLVLKLNSQGQQPQITGSSARARFGC</sequence>
<feature type="compositionally biased region" description="Polar residues" evidence="4">
    <location>
        <begin position="1"/>
        <end position="14"/>
    </location>
</feature>
<reference evidence="5 6" key="1">
    <citation type="journal article" date="2018" name="Cell">
        <title>The Chara Genome: Secondary Complexity and Implications for Plant Terrestrialization.</title>
        <authorList>
            <person name="Nishiyama T."/>
            <person name="Sakayama H."/>
            <person name="Vries J.D."/>
            <person name="Buschmann H."/>
            <person name="Saint-Marcoux D."/>
            <person name="Ullrich K.K."/>
            <person name="Haas F.B."/>
            <person name="Vanderstraeten L."/>
            <person name="Becker D."/>
            <person name="Lang D."/>
            <person name="Vosolsobe S."/>
            <person name="Rombauts S."/>
            <person name="Wilhelmsson P.K.I."/>
            <person name="Janitza P."/>
            <person name="Kern R."/>
            <person name="Heyl A."/>
            <person name="Rumpler F."/>
            <person name="Villalobos L.I.A.C."/>
            <person name="Clay J.M."/>
            <person name="Skokan R."/>
            <person name="Toyoda A."/>
            <person name="Suzuki Y."/>
            <person name="Kagoshima H."/>
            <person name="Schijlen E."/>
            <person name="Tajeshwar N."/>
            <person name="Catarino B."/>
            <person name="Hetherington A.J."/>
            <person name="Saltykova A."/>
            <person name="Bonnot C."/>
            <person name="Breuninger H."/>
            <person name="Symeonidi A."/>
            <person name="Radhakrishnan G.V."/>
            <person name="Van Nieuwerburgh F."/>
            <person name="Deforce D."/>
            <person name="Chang C."/>
            <person name="Karol K.G."/>
            <person name="Hedrich R."/>
            <person name="Ulvskov P."/>
            <person name="Glockner G."/>
            <person name="Delwiche C.F."/>
            <person name="Petrasek J."/>
            <person name="Van de Peer Y."/>
            <person name="Friml J."/>
            <person name="Beilby M."/>
            <person name="Dolan L."/>
            <person name="Kohara Y."/>
            <person name="Sugano S."/>
            <person name="Fujiyama A."/>
            <person name="Delaux P.-M."/>
            <person name="Quint M."/>
            <person name="TheiBen G."/>
            <person name="Hagemann M."/>
            <person name="Harholt J."/>
            <person name="Dunand C."/>
            <person name="Zachgo S."/>
            <person name="Langdale J."/>
            <person name="Maumus F."/>
            <person name="Straeten D.V.D."/>
            <person name="Gould S.B."/>
            <person name="Rensing S.A."/>
        </authorList>
    </citation>
    <scope>NUCLEOTIDE SEQUENCE [LARGE SCALE GENOMIC DNA]</scope>
    <source>
        <strain evidence="5 6">S276</strain>
    </source>
</reference>
<feature type="compositionally biased region" description="Basic and acidic residues" evidence="4">
    <location>
        <begin position="228"/>
        <end position="239"/>
    </location>
</feature>
<feature type="compositionally biased region" description="Basic and acidic residues" evidence="4">
    <location>
        <begin position="338"/>
        <end position="357"/>
    </location>
</feature>
<dbReference type="EMBL" id="BFEA01000068">
    <property type="protein sequence ID" value="GBG65954.1"/>
    <property type="molecule type" value="Genomic_DNA"/>
</dbReference>
<evidence type="ECO:0000256" key="4">
    <source>
        <dbReference type="SAM" id="MobiDB-lite"/>
    </source>
</evidence>
<evidence type="ECO:0000313" key="5">
    <source>
        <dbReference type="EMBL" id="GBG65954.1"/>
    </source>
</evidence>
<feature type="region of interest" description="Disordered" evidence="4">
    <location>
        <begin position="1"/>
        <end position="67"/>
    </location>
</feature>
<dbReference type="InterPro" id="IPR011989">
    <property type="entry name" value="ARM-like"/>
</dbReference>
<name>A0A388K7C2_CHABU</name>
<comment type="similarity">
    <text evidence="3">Belongs to the SAAL1 family.</text>
</comment>
<dbReference type="InterPro" id="IPR016024">
    <property type="entry name" value="ARM-type_fold"/>
</dbReference>
<dbReference type="PANTHER" id="PTHR23424">
    <property type="entry name" value="SERUM AMYLOID A"/>
    <property type="match status" value="1"/>
</dbReference>
<protein>
    <submittedName>
        <fullName evidence="5">Uncharacterized protein</fullName>
    </submittedName>
</protein>
<feature type="compositionally biased region" description="Acidic residues" evidence="4">
    <location>
        <begin position="358"/>
        <end position="379"/>
    </location>
</feature>
<feature type="compositionally biased region" description="Polar residues" evidence="4">
    <location>
        <begin position="103"/>
        <end position="116"/>
    </location>
</feature>
<evidence type="ECO:0000256" key="3">
    <source>
        <dbReference type="ARBA" id="ARBA00038401"/>
    </source>
</evidence>
<accession>A0A388K7C2</accession>
<dbReference type="PANTHER" id="PTHR23424:SF23">
    <property type="entry name" value="PROTEIN SAAL1"/>
    <property type="match status" value="1"/>
</dbReference>
<proteinExistence type="inferred from homology"/>
<dbReference type="Gene3D" id="1.25.10.10">
    <property type="entry name" value="Leucine-rich Repeat Variant"/>
    <property type="match status" value="1"/>
</dbReference>
<dbReference type="InterPro" id="IPR052464">
    <property type="entry name" value="Synovial_Prolif_Regulator"/>
</dbReference>
<feature type="compositionally biased region" description="Basic and acidic residues" evidence="4">
    <location>
        <begin position="203"/>
        <end position="212"/>
    </location>
</feature>
<dbReference type="AlphaFoldDB" id="A0A388K7C2"/>
<keyword evidence="6" id="KW-1185">Reference proteome</keyword>
<evidence type="ECO:0000313" key="6">
    <source>
        <dbReference type="Proteomes" id="UP000265515"/>
    </source>
</evidence>
<evidence type="ECO:0000256" key="1">
    <source>
        <dbReference type="ARBA" id="ARBA00004123"/>
    </source>
</evidence>
<feature type="region of interest" description="Disordered" evidence="4">
    <location>
        <begin position="277"/>
        <end position="381"/>
    </location>
</feature>
<gene>
    <name evidence="5" type="ORF">CBR_g54933</name>
</gene>
<keyword evidence="2" id="KW-0539">Nucleus</keyword>
<feature type="region of interest" description="Disordered" evidence="4">
    <location>
        <begin position="170"/>
        <end position="249"/>
    </location>
</feature>
<feature type="compositionally biased region" description="Basic and acidic residues" evidence="4">
    <location>
        <begin position="299"/>
        <end position="312"/>
    </location>
</feature>
<comment type="caution">
    <text evidence="5">The sequence shown here is derived from an EMBL/GenBank/DDBJ whole genome shotgun (WGS) entry which is preliminary data.</text>
</comment>
<comment type="subcellular location">
    <subcellularLocation>
        <location evidence="1">Nucleus</location>
    </subcellularLocation>
</comment>
<dbReference type="OrthoDB" id="2156856at2759"/>
<dbReference type="GO" id="GO:0005634">
    <property type="term" value="C:nucleus"/>
    <property type="evidence" value="ECO:0007669"/>
    <property type="project" value="UniProtKB-SubCell"/>
</dbReference>
<evidence type="ECO:0000256" key="2">
    <source>
        <dbReference type="ARBA" id="ARBA00023242"/>
    </source>
</evidence>
<dbReference type="Gramene" id="GBG65954">
    <property type="protein sequence ID" value="GBG65954"/>
    <property type="gene ID" value="CBR_g54933"/>
</dbReference>
<dbReference type="SUPFAM" id="SSF48371">
    <property type="entry name" value="ARM repeat"/>
    <property type="match status" value="1"/>
</dbReference>
<organism evidence="5 6">
    <name type="scientific">Chara braunii</name>
    <name type="common">Braun's stonewort</name>
    <dbReference type="NCBI Taxonomy" id="69332"/>
    <lineage>
        <taxon>Eukaryota</taxon>
        <taxon>Viridiplantae</taxon>
        <taxon>Streptophyta</taxon>
        <taxon>Charophyceae</taxon>
        <taxon>Charales</taxon>
        <taxon>Characeae</taxon>
        <taxon>Chara</taxon>
    </lineage>
</organism>
<dbReference type="Proteomes" id="UP000265515">
    <property type="component" value="Unassembled WGS sequence"/>
</dbReference>
<feature type="region of interest" description="Disordered" evidence="4">
    <location>
        <begin position="97"/>
        <end position="126"/>
    </location>
</feature>